<gene>
    <name evidence="1" type="ORF">DSO57_1032837</name>
</gene>
<protein>
    <submittedName>
        <fullName evidence="1">Uncharacterized protein</fullName>
    </submittedName>
</protein>
<sequence>MKPSQDNSIVSLEEIASQLTGNGRATAQARLENELMQAYLEGRKTKFQGNVMDVIDAVLSLGDDYMEKPSIDLGHDDFFPCR</sequence>
<reference evidence="1" key="1">
    <citation type="submission" date="2022-04" db="EMBL/GenBank/DDBJ databases">
        <title>Genome of the entomopathogenic fungus Entomophthora muscae.</title>
        <authorList>
            <person name="Elya C."/>
            <person name="Lovett B.R."/>
            <person name="Lee E."/>
            <person name="Macias A.M."/>
            <person name="Hajek A.E."/>
            <person name="De Bivort B.L."/>
            <person name="Kasson M.T."/>
            <person name="De Fine Licht H.H."/>
            <person name="Stajich J.E."/>
        </authorList>
    </citation>
    <scope>NUCLEOTIDE SEQUENCE</scope>
    <source>
        <strain evidence="1">Berkeley</strain>
    </source>
</reference>
<proteinExistence type="predicted"/>
<organism evidence="1 2">
    <name type="scientific">Entomophthora muscae</name>
    <dbReference type="NCBI Taxonomy" id="34485"/>
    <lineage>
        <taxon>Eukaryota</taxon>
        <taxon>Fungi</taxon>
        <taxon>Fungi incertae sedis</taxon>
        <taxon>Zoopagomycota</taxon>
        <taxon>Entomophthoromycotina</taxon>
        <taxon>Entomophthoromycetes</taxon>
        <taxon>Entomophthorales</taxon>
        <taxon>Entomophthoraceae</taxon>
        <taxon>Entomophthora</taxon>
    </lineage>
</organism>
<accession>A0ACC2UKZ1</accession>
<comment type="caution">
    <text evidence="1">The sequence shown here is derived from an EMBL/GenBank/DDBJ whole genome shotgun (WGS) entry which is preliminary data.</text>
</comment>
<dbReference type="EMBL" id="QTSX02000250">
    <property type="protein sequence ID" value="KAJ9087498.1"/>
    <property type="molecule type" value="Genomic_DNA"/>
</dbReference>
<dbReference type="Proteomes" id="UP001165960">
    <property type="component" value="Unassembled WGS sequence"/>
</dbReference>
<keyword evidence="2" id="KW-1185">Reference proteome</keyword>
<name>A0ACC2UKZ1_9FUNG</name>
<evidence type="ECO:0000313" key="1">
    <source>
        <dbReference type="EMBL" id="KAJ9087498.1"/>
    </source>
</evidence>
<evidence type="ECO:0000313" key="2">
    <source>
        <dbReference type="Proteomes" id="UP001165960"/>
    </source>
</evidence>